<keyword evidence="2" id="KW-0548">Nucleotidyltransferase</keyword>
<evidence type="ECO:0000313" key="9">
    <source>
        <dbReference type="EMBL" id="EHA23828.1"/>
    </source>
</evidence>
<keyword evidence="4" id="KW-0255">Endonuclease</keyword>
<feature type="region of interest" description="Disordered" evidence="7">
    <location>
        <begin position="140"/>
        <end position="183"/>
    </location>
</feature>
<reference evidence="9 10" key="1">
    <citation type="journal article" date="2011" name="Genome Res.">
        <title>Comparative genomics of citric-acid-producing Aspergillus niger ATCC 1015 versus enzyme-producing CBS 513.88.</title>
        <authorList>
            <person name="Andersen M.R."/>
            <person name="Salazar M.P."/>
            <person name="Schaap P.J."/>
            <person name="van de Vondervoort P.J."/>
            <person name="Culley D."/>
            <person name="Thykaer J."/>
            <person name="Frisvad J.C."/>
            <person name="Nielsen K.F."/>
            <person name="Albang R."/>
            <person name="Albermann K."/>
            <person name="Berka R.M."/>
            <person name="Braus G.H."/>
            <person name="Braus-Stromeyer S.A."/>
            <person name="Corrochano L.M."/>
            <person name="Dai Z."/>
            <person name="van Dijck P.W."/>
            <person name="Hofmann G."/>
            <person name="Lasure L.L."/>
            <person name="Magnuson J.K."/>
            <person name="Menke H."/>
            <person name="Meijer M."/>
            <person name="Meijer S.L."/>
            <person name="Nielsen J.B."/>
            <person name="Nielsen M.L."/>
            <person name="van Ooyen A.J."/>
            <person name="Pel H.J."/>
            <person name="Poulsen L."/>
            <person name="Samson R.A."/>
            <person name="Stam H."/>
            <person name="Tsang A."/>
            <person name="van den Brink J.M."/>
            <person name="Atkins A."/>
            <person name="Aerts A."/>
            <person name="Shapiro H."/>
            <person name="Pangilinan J."/>
            <person name="Salamov A."/>
            <person name="Lou Y."/>
            <person name="Lindquist E."/>
            <person name="Lucas S."/>
            <person name="Grimwood J."/>
            <person name="Grigoriev I.V."/>
            <person name="Kubicek C.P."/>
            <person name="Martinez D."/>
            <person name="van Peij N.N."/>
            <person name="Roubos J.A."/>
            <person name="Nielsen J."/>
            <person name="Baker S.E."/>
        </authorList>
    </citation>
    <scope>NUCLEOTIDE SEQUENCE [LARGE SCALE GENOMIC DNA]</scope>
    <source>
        <strain evidence="10">ATCC 1015 / CBS 113.46 / FGSC A1144 / LSHB Ac4 / NCTC 3858a / NRRL 328 / USDA 3528.7</strain>
    </source>
</reference>
<evidence type="ECO:0000256" key="3">
    <source>
        <dbReference type="ARBA" id="ARBA00022722"/>
    </source>
</evidence>
<dbReference type="EMBL" id="ACJE01000009">
    <property type="protein sequence ID" value="EHA23828.1"/>
    <property type="molecule type" value="Genomic_DNA"/>
</dbReference>
<keyword evidence="1" id="KW-0808">Transferase</keyword>
<dbReference type="GO" id="GO:0004519">
    <property type="term" value="F:endonuclease activity"/>
    <property type="evidence" value="ECO:0007669"/>
    <property type="project" value="UniProtKB-KW"/>
</dbReference>
<dbReference type="GO" id="GO:0016787">
    <property type="term" value="F:hydrolase activity"/>
    <property type="evidence" value="ECO:0007669"/>
    <property type="project" value="UniProtKB-KW"/>
</dbReference>
<dbReference type="VEuPathDB" id="FungiDB:ASPNIDRAFT2_40111"/>
<gene>
    <name evidence="9" type="ORF">ASPNIDRAFT_40111</name>
</gene>
<evidence type="ECO:0000313" key="10">
    <source>
        <dbReference type="Proteomes" id="UP000009038"/>
    </source>
</evidence>
<name>G3Y0B7_ASPNA</name>
<sequence>MSSVTSWLGVCTSTLPYRRQRSVDGSRGIGGEYLSATDIAVAPAVHGVTELHPVKGIGNTFRPAEVEKDFAYLQRLKEMKTELVREVQELETVWLCLFFESFPATVKRKVGEQPGSPANEQDLIALLAIIRPSLRLQNEKSGSLHGRESIPLADRVRHPNKHTTRGGRSQQNPSRKGESTIASSQARIEVDAFIAISRILSQKDKDGQWTSVALHSQRLIAAEQSYGISDQALLAIHLWAFTTRGHRTPDIPPRRPDDETEASAEDRMEPKDSAVTAIKPIRFVIPRREPHEETRRASSSRGRRKQTSFHNGVTAVYSGGPEDSTSRTGIGNFVQEYSDRADRAKSGSHRDSKVESDLEIFMGYWGQMPAIKSSKIVGYMFTFFRALGQALGVALVKTSLRTASELIRSRCSRGRKAWWMIRSTLFKLDPVAILLSLAMRHYPLTERYRPPPQLQQRRRFRG</sequence>
<evidence type="ECO:0000256" key="4">
    <source>
        <dbReference type="ARBA" id="ARBA00022759"/>
    </source>
</evidence>
<dbReference type="GO" id="GO:0003964">
    <property type="term" value="F:RNA-directed DNA polymerase activity"/>
    <property type="evidence" value="ECO:0007669"/>
    <property type="project" value="UniProtKB-KW"/>
</dbReference>
<accession>G3Y0B7</accession>
<evidence type="ECO:0000256" key="5">
    <source>
        <dbReference type="ARBA" id="ARBA00022801"/>
    </source>
</evidence>
<evidence type="ECO:0000256" key="7">
    <source>
        <dbReference type="SAM" id="MobiDB-lite"/>
    </source>
</evidence>
<dbReference type="HOGENOM" id="CLU_591803_0_0_1"/>
<feature type="compositionally biased region" description="Polar residues" evidence="7">
    <location>
        <begin position="166"/>
        <end position="183"/>
    </location>
</feature>
<keyword evidence="6" id="KW-0695">RNA-directed DNA polymerase</keyword>
<dbReference type="Pfam" id="PF17917">
    <property type="entry name" value="RT_RNaseH"/>
    <property type="match status" value="1"/>
</dbReference>
<feature type="region of interest" description="Disordered" evidence="7">
    <location>
        <begin position="245"/>
        <end position="329"/>
    </location>
</feature>
<keyword evidence="3" id="KW-0540">Nuclease</keyword>
<comment type="caution">
    <text evidence="9">The sequence shown here is derived from an EMBL/GenBank/DDBJ whole genome shotgun (WGS) entry which is preliminary data.</text>
</comment>
<feature type="domain" description="Reverse transcriptase RNase H-like" evidence="8">
    <location>
        <begin position="185"/>
        <end position="238"/>
    </location>
</feature>
<protein>
    <recommendedName>
        <fullName evidence="8">Reverse transcriptase RNase H-like domain-containing protein</fullName>
    </recommendedName>
</protein>
<evidence type="ECO:0000256" key="2">
    <source>
        <dbReference type="ARBA" id="ARBA00022695"/>
    </source>
</evidence>
<dbReference type="Proteomes" id="UP000009038">
    <property type="component" value="Unassembled WGS sequence"/>
</dbReference>
<dbReference type="AlphaFoldDB" id="G3Y0B7"/>
<feature type="compositionally biased region" description="Basic and acidic residues" evidence="7">
    <location>
        <begin position="286"/>
        <end position="296"/>
    </location>
</feature>
<evidence type="ECO:0000256" key="6">
    <source>
        <dbReference type="ARBA" id="ARBA00022918"/>
    </source>
</evidence>
<feature type="compositionally biased region" description="Basic and acidic residues" evidence="7">
    <location>
        <begin position="247"/>
        <end position="257"/>
    </location>
</feature>
<evidence type="ECO:0000256" key="1">
    <source>
        <dbReference type="ARBA" id="ARBA00022679"/>
    </source>
</evidence>
<dbReference type="InterPro" id="IPR041373">
    <property type="entry name" value="RT_RNaseH"/>
</dbReference>
<evidence type="ECO:0000259" key="8">
    <source>
        <dbReference type="Pfam" id="PF17917"/>
    </source>
</evidence>
<keyword evidence="5" id="KW-0378">Hydrolase</keyword>
<organism evidence="9 10">
    <name type="scientific">Aspergillus niger (strain ATCC 1015 / CBS 113.46 / FGSC A1144 / LSHB Ac4 / NCTC 3858a / NRRL 328 / USDA 3528.7)</name>
    <dbReference type="NCBI Taxonomy" id="380704"/>
    <lineage>
        <taxon>Eukaryota</taxon>
        <taxon>Fungi</taxon>
        <taxon>Dikarya</taxon>
        <taxon>Ascomycota</taxon>
        <taxon>Pezizomycotina</taxon>
        <taxon>Eurotiomycetes</taxon>
        <taxon>Eurotiomycetidae</taxon>
        <taxon>Eurotiales</taxon>
        <taxon>Aspergillaceae</taxon>
        <taxon>Aspergillus</taxon>
        <taxon>Aspergillus subgen. Circumdati</taxon>
    </lineage>
</organism>
<proteinExistence type="predicted"/>